<keyword evidence="2 5" id="KW-0812">Transmembrane</keyword>
<protein>
    <submittedName>
        <fullName evidence="6">Amino acid/polyamine/organocation transporter, APC superfamily</fullName>
    </submittedName>
</protein>
<dbReference type="OrthoDB" id="9762947at2"/>
<feature type="transmembrane region" description="Helical" evidence="5">
    <location>
        <begin position="452"/>
        <end position="469"/>
    </location>
</feature>
<feature type="transmembrane region" description="Helical" evidence="5">
    <location>
        <begin position="481"/>
        <end position="500"/>
    </location>
</feature>
<dbReference type="RefSeq" id="WP_074734796.1">
    <property type="nucleotide sequence ID" value="NZ_FNNP01000001.1"/>
</dbReference>
<feature type="transmembrane region" description="Helical" evidence="5">
    <location>
        <begin position="398"/>
        <end position="416"/>
    </location>
</feature>
<dbReference type="AlphaFoldDB" id="A0A1H2TRP6"/>
<proteinExistence type="predicted"/>
<evidence type="ECO:0000256" key="5">
    <source>
        <dbReference type="SAM" id="Phobius"/>
    </source>
</evidence>
<dbReference type="GO" id="GO:0016020">
    <property type="term" value="C:membrane"/>
    <property type="evidence" value="ECO:0007669"/>
    <property type="project" value="UniProtKB-SubCell"/>
</dbReference>
<dbReference type="InterPro" id="IPR002293">
    <property type="entry name" value="AA/rel_permease1"/>
</dbReference>
<dbReference type="Gene3D" id="1.20.1740.10">
    <property type="entry name" value="Amino acid/polyamine transporter I"/>
    <property type="match status" value="1"/>
</dbReference>
<keyword evidence="4 5" id="KW-0472">Membrane</keyword>
<dbReference type="PIRSF" id="PIRSF006060">
    <property type="entry name" value="AA_transporter"/>
    <property type="match status" value="1"/>
</dbReference>
<evidence type="ECO:0000256" key="1">
    <source>
        <dbReference type="ARBA" id="ARBA00004141"/>
    </source>
</evidence>
<evidence type="ECO:0000256" key="4">
    <source>
        <dbReference type="ARBA" id="ARBA00023136"/>
    </source>
</evidence>
<accession>A0A1H2TRP6</accession>
<feature type="transmembrane region" description="Helical" evidence="5">
    <location>
        <begin position="230"/>
        <end position="257"/>
    </location>
</feature>
<evidence type="ECO:0000313" key="7">
    <source>
        <dbReference type="Proteomes" id="UP000183400"/>
    </source>
</evidence>
<organism evidence="6 7">
    <name type="scientific">Ruegeria halocynthiae</name>
    <dbReference type="NCBI Taxonomy" id="985054"/>
    <lineage>
        <taxon>Bacteria</taxon>
        <taxon>Pseudomonadati</taxon>
        <taxon>Pseudomonadota</taxon>
        <taxon>Alphaproteobacteria</taxon>
        <taxon>Rhodobacterales</taxon>
        <taxon>Roseobacteraceae</taxon>
        <taxon>Ruegeria</taxon>
    </lineage>
</organism>
<evidence type="ECO:0000313" key="6">
    <source>
        <dbReference type="EMBL" id="SDW46613.1"/>
    </source>
</evidence>
<feature type="transmembrane region" description="Helical" evidence="5">
    <location>
        <begin position="78"/>
        <end position="96"/>
    </location>
</feature>
<dbReference type="STRING" id="985054.SAMN05444358_101905"/>
<feature type="transmembrane region" description="Helical" evidence="5">
    <location>
        <begin position="422"/>
        <end position="440"/>
    </location>
</feature>
<dbReference type="GO" id="GO:0022857">
    <property type="term" value="F:transmembrane transporter activity"/>
    <property type="evidence" value="ECO:0007669"/>
    <property type="project" value="InterPro"/>
</dbReference>
<feature type="transmembrane region" description="Helical" evidence="5">
    <location>
        <begin position="362"/>
        <end position="386"/>
    </location>
</feature>
<feature type="transmembrane region" description="Helical" evidence="5">
    <location>
        <begin position="7"/>
        <end position="28"/>
    </location>
</feature>
<feature type="transmembrane region" description="Helical" evidence="5">
    <location>
        <begin position="40"/>
        <end position="66"/>
    </location>
</feature>
<feature type="transmembrane region" description="Helical" evidence="5">
    <location>
        <begin position="197"/>
        <end position="218"/>
    </location>
</feature>
<evidence type="ECO:0000256" key="3">
    <source>
        <dbReference type="ARBA" id="ARBA00022989"/>
    </source>
</evidence>
<comment type="subcellular location">
    <subcellularLocation>
        <location evidence="1">Membrane</location>
        <topology evidence="1">Multi-pass membrane protein</topology>
    </subcellularLocation>
</comment>
<dbReference type="Pfam" id="PF13520">
    <property type="entry name" value="AA_permease_2"/>
    <property type="match status" value="1"/>
</dbReference>
<keyword evidence="3 5" id="KW-1133">Transmembrane helix</keyword>
<dbReference type="EMBL" id="FNNP01000001">
    <property type="protein sequence ID" value="SDW46613.1"/>
    <property type="molecule type" value="Genomic_DNA"/>
</dbReference>
<gene>
    <name evidence="6" type="ORF">SAMN05444358_101905</name>
</gene>
<feature type="transmembrane region" description="Helical" evidence="5">
    <location>
        <begin position="329"/>
        <end position="356"/>
    </location>
</feature>
<reference evidence="7" key="1">
    <citation type="submission" date="2016-10" db="EMBL/GenBank/DDBJ databases">
        <authorList>
            <person name="Varghese N."/>
            <person name="Submissions S."/>
        </authorList>
    </citation>
    <scope>NUCLEOTIDE SEQUENCE [LARGE SCALE GENOMIC DNA]</scope>
    <source>
        <strain evidence="7">DSM 27839</strain>
    </source>
</reference>
<feature type="transmembrane region" description="Helical" evidence="5">
    <location>
        <begin position="126"/>
        <end position="147"/>
    </location>
</feature>
<dbReference type="Proteomes" id="UP000183400">
    <property type="component" value="Unassembled WGS sequence"/>
</dbReference>
<dbReference type="PANTHER" id="PTHR47547">
    <property type="match status" value="1"/>
</dbReference>
<name>A0A1H2TRP6_9RHOB</name>
<dbReference type="InterPro" id="IPR052962">
    <property type="entry name" value="AA_Transporter_AGT"/>
</dbReference>
<feature type="transmembrane region" description="Helical" evidence="5">
    <location>
        <begin position="286"/>
        <end position="308"/>
    </location>
</feature>
<sequence length="528" mass="56277">MAHLKREIGLVGLTFISVGGIIGSGWLFGPLLAVQHAGPAAILSWIIGAVAMFILAITFAEISAMLPIPGGIARVPQFSHGNIVSMAMGWTAWIGYNTTAPIEVEAMLKYLAPYAPWLHTADTGDLTGAGVSVALLFMLLFVAVNALGVKFFAQVNATLTWAKIAIPIVLSVLLIATRFDVQNFTTPDGFAPYGLKGVMAAVSTGGVIFSFIGFRHVVDMAGEVRNPKFAIPAALILSIVLCALIYLGLQVAFIGALEPTMISKGWANLSFGGQGPLDGVLMSVGLLWFLSLLNVGSVIGPFGNGLVATGSNARIALALSQNGFLPKRLQMLSSFGVPLWALALNFLIGTLFLLTIPFTTIIALNGAAIVMSFAVGPIAVVCLRDLLPDHPRSIRIPAVKLVGITAFAISTLIVYWSGWDTIWRLGIALIIGMVLLLVRFHNRLDEMDATEALWLMPYFCGLGLISYMGQFGEGAQKQIPFGWDILLCVAFSTVIFALAIRSALSDEKFQAYIADEEVLDPAKPVIGL</sequence>
<feature type="transmembrane region" description="Helical" evidence="5">
    <location>
        <begin position="159"/>
        <end position="177"/>
    </location>
</feature>
<evidence type="ECO:0000256" key="2">
    <source>
        <dbReference type="ARBA" id="ARBA00022692"/>
    </source>
</evidence>
<keyword evidence="7" id="KW-1185">Reference proteome</keyword>
<dbReference type="PANTHER" id="PTHR47547:SF1">
    <property type="entry name" value="ASPARTATE-PROTON SYMPORTER"/>
    <property type="match status" value="1"/>
</dbReference>